<evidence type="ECO:0000313" key="2">
    <source>
        <dbReference type="Proteomes" id="UP001567538"/>
    </source>
</evidence>
<dbReference type="Proteomes" id="UP001567538">
    <property type="component" value="Unassembled WGS sequence"/>
</dbReference>
<proteinExistence type="predicted"/>
<dbReference type="EMBL" id="JBEAFC010000012">
    <property type="protein sequence ID" value="KAL1534341.1"/>
    <property type="molecule type" value="Genomic_DNA"/>
</dbReference>
<reference evidence="1 2" key="1">
    <citation type="submission" date="2024-06" db="EMBL/GenBank/DDBJ databases">
        <title>A chromosome level genome sequence of Diviner's sage (Salvia divinorum).</title>
        <authorList>
            <person name="Ford S.A."/>
            <person name="Ro D.-K."/>
            <person name="Ness R.W."/>
            <person name="Phillips M.A."/>
        </authorList>
    </citation>
    <scope>NUCLEOTIDE SEQUENCE [LARGE SCALE GENOMIC DNA]</scope>
    <source>
        <strain evidence="1">SAF-2024a</strain>
        <tissue evidence="1">Leaf</tissue>
    </source>
</reference>
<accession>A0ABD1FU34</accession>
<name>A0ABD1FU34_SALDI</name>
<dbReference type="InterPro" id="IPR038920">
    <property type="entry name" value="At3g05675-like"/>
</dbReference>
<gene>
    <name evidence="1" type="ORF">AAHA92_30527</name>
</gene>
<organism evidence="1 2">
    <name type="scientific">Salvia divinorum</name>
    <name type="common">Maria pastora</name>
    <name type="synonym">Diviner's sage</name>
    <dbReference type="NCBI Taxonomy" id="28513"/>
    <lineage>
        <taxon>Eukaryota</taxon>
        <taxon>Viridiplantae</taxon>
        <taxon>Streptophyta</taxon>
        <taxon>Embryophyta</taxon>
        <taxon>Tracheophyta</taxon>
        <taxon>Spermatophyta</taxon>
        <taxon>Magnoliopsida</taxon>
        <taxon>eudicotyledons</taxon>
        <taxon>Gunneridae</taxon>
        <taxon>Pentapetalae</taxon>
        <taxon>asterids</taxon>
        <taxon>lamiids</taxon>
        <taxon>Lamiales</taxon>
        <taxon>Lamiaceae</taxon>
        <taxon>Nepetoideae</taxon>
        <taxon>Mentheae</taxon>
        <taxon>Salviinae</taxon>
        <taxon>Salvia</taxon>
        <taxon>Salvia subgen. Calosphace</taxon>
    </lineage>
</organism>
<dbReference type="PANTHER" id="PTHR31060:SF4">
    <property type="entry name" value="1,8-CINEOLE SYNTHASE"/>
    <property type="match status" value="1"/>
</dbReference>
<sequence>MESSSSTIASLLLRKLLTSIFLHSDNNHRLLHLLRHFIASAFLFLLTLFKSPTPAVDDLSSPAAASSGVSRALSQLLLLMNDIPVSSRKYELIRSLAEKIIDDNLAEGKPPLAEVNCAVLSAAFARSLGQLEAAMEEGGGGVGDAAAGESGGYGGRRWLVMRGVGRCVRAGWRLAKGRGGAGRGGGYSAEKVAAEVLWLAEKMAASGCAEEAVCRWASAVKVAWLALSTEPRLQGSLVKVSAFLIRQAKDMSKGEDEQQIRATKMKMLTSWLPLLCSANNGTDAPVLSMAERAEVEKTLEEVLWTLAEEEQEAVLSLWLHHFTYCPASDWPNLRSCYTRWCSASRATLLVHHALHASY</sequence>
<protein>
    <submittedName>
        <fullName evidence="1">Uncharacterized protein</fullName>
    </submittedName>
</protein>
<evidence type="ECO:0000313" key="1">
    <source>
        <dbReference type="EMBL" id="KAL1534341.1"/>
    </source>
</evidence>
<keyword evidence="2" id="KW-1185">Reference proteome</keyword>
<dbReference type="AlphaFoldDB" id="A0ABD1FU34"/>
<comment type="caution">
    <text evidence="1">The sequence shown here is derived from an EMBL/GenBank/DDBJ whole genome shotgun (WGS) entry which is preliminary data.</text>
</comment>
<dbReference type="PANTHER" id="PTHR31060">
    <property type="entry name" value="OSJNBA0011J08.25 PROTEIN-RELATED"/>
    <property type="match status" value="1"/>
</dbReference>